<name>A0ABQ9XJQ7_9EUKA</name>
<evidence type="ECO:0000313" key="3">
    <source>
        <dbReference type="EMBL" id="KAK2951573.1"/>
    </source>
</evidence>
<accession>A0ABQ9XJQ7</accession>
<proteinExistence type="predicted"/>
<comment type="caution">
    <text evidence="3">The sequence shown here is derived from an EMBL/GenBank/DDBJ whole genome shotgun (WGS) entry which is preliminary data.</text>
</comment>
<keyword evidence="2" id="KW-0732">Signal</keyword>
<organism evidence="3 4">
    <name type="scientific">Blattamonas nauphoetae</name>
    <dbReference type="NCBI Taxonomy" id="2049346"/>
    <lineage>
        <taxon>Eukaryota</taxon>
        <taxon>Metamonada</taxon>
        <taxon>Preaxostyla</taxon>
        <taxon>Oxymonadida</taxon>
        <taxon>Blattamonas</taxon>
    </lineage>
</organism>
<sequence length="191" mass="21641">MVLSMCIMILALLAAQTPELTRTVLFNPQEQSVINKSKAQIFADMFNCPTHDTKALLDCAKTVFNRTFTNFEKEWTPIDQMSQTPIDLDVVKEDTTECILKCALRNDQQTFLKCLPRCERVFEGAAEVEKRKAISSLNPYEPSILADPFTAVAQEMSFLTPLSSKGKKNQRMEQAEKKAQTLLNRRANPPH</sequence>
<dbReference type="EMBL" id="JARBJD010000116">
    <property type="protein sequence ID" value="KAK2951573.1"/>
    <property type="molecule type" value="Genomic_DNA"/>
</dbReference>
<feature type="signal peptide" evidence="2">
    <location>
        <begin position="1"/>
        <end position="15"/>
    </location>
</feature>
<dbReference type="Proteomes" id="UP001281761">
    <property type="component" value="Unassembled WGS sequence"/>
</dbReference>
<evidence type="ECO:0000313" key="4">
    <source>
        <dbReference type="Proteomes" id="UP001281761"/>
    </source>
</evidence>
<gene>
    <name evidence="3" type="ORF">BLNAU_13457</name>
</gene>
<evidence type="ECO:0000256" key="2">
    <source>
        <dbReference type="SAM" id="SignalP"/>
    </source>
</evidence>
<feature type="compositionally biased region" description="Basic and acidic residues" evidence="1">
    <location>
        <begin position="170"/>
        <end position="179"/>
    </location>
</feature>
<evidence type="ECO:0000256" key="1">
    <source>
        <dbReference type="SAM" id="MobiDB-lite"/>
    </source>
</evidence>
<reference evidence="3 4" key="1">
    <citation type="journal article" date="2022" name="bioRxiv">
        <title>Genomics of Preaxostyla Flagellates Illuminates Evolutionary Transitions and the Path Towards Mitochondrial Loss.</title>
        <authorList>
            <person name="Novak L.V.F."/>
            <person name="Treitli S.C."/>
            <person name="Pyrih J."/>
            <person name="Halakuc P."/>
            <person name="Pipaliya S.V."/>
            <person name="Vacek V."/>
            <person name="Brzon O."/>
            <person name="Soukal P."/>
            <person name="Eme L."/>
            <person name="Dacks J.B."/>
            <person name="Karnkowska A."/>
            <person name="Elias M."/>
            <person name="Hampl V."/>
        </authorList>
    </citation>
    <scope>NUCLEOTIDE SEQUENCE [LARGE SCALE GENOMIC DNA]</scope>
    <source>
        <strain evidence="3">NAU3</strain>
        <tissue evidence="3">Gut</tissue>
    </source>
</reference>
<feature type="chain" id="PRO_5046538669" evidence="2">
    <location>
        <begin position="16"/>
        <end position="191"/>
    </location>
</feature>
<feature type="region of interest" description="Disordered" evidence="1">
    <location>
        <begin position="162"/>
        <end position="191"/>
    </location>
</feature>
<protein>
    <submittedName>
        <fullName evidence="3">Uncharacterized protein</fullName>
    </submittedName>
</protein>
<keyword evidence="4" id="KW-1185">Reference proteome</keyword>